<gene>
    <name evidence="1" type="ORF">DMB90_09230</name>
</gene>
<name>A0A5P6A9Y8_RAOPL</name>
<organism evidence="1">
    <name type="scientific">Raoultella planticola</name>
    <name type="common">Klebsiella planticola</name>
    <dbReference type="NCBI Taxonomy" id="575"/>
    <lineage>
        <taxon>Bacteria</taxon>
        <taxon>Pseudomonadati</taxon>
        <taxon>Pseudomonadota</taxon>
        <taxon>Gammaproteobacteria</taxon>
        <taxon>Enterobacterales</taxon>
        <taxon>Enterobacteriaceae</taxon>
        <taxon>Klebsiella/Raoultella group</taxon>
        <taxon>Raoultella</taxon>
    </lineage>
</organism>
<sequence length="66" mass="7617">MVRPQKLTMLFLVQKYLNSLKAIKRLIQGHQNIANIDENYAVTSRTNNRGKTVGKFAKQSKKLSRK</sequence>
<protein>
    <submittedName>
        <fullName evidence="1">Uncharacterized protein</fullName>
    </submittedName>
</protein>
<accession>A0A5P6A9Y8</accession>
<dbReference type="EMBL" id="CP029752">
    <property type="protein sequence ID" value="QFG76631.1"/>
    <property type="molecule type" value="Genomic_DNA"/>
</dbReference>
<proteinExistence type="predicted"/>
<dbReference type="AlphaFoldDB" id="A0A5P6A9Y8"/>
<reference evidence="1" key="1">
    <citation type="submission" date="2018-05" db="EMBL/GenBank/DDBJ databases">
        <title>Bacterial isolates from healthy term breastfed infants carrying antibiotic resistance genes.</title>
        <authorList>
            <person name="Casaburi G."/>
        </authorList>
    </citation>
    <scope>NUCLEOTIDE SEQUENCE [LARGE SCALE GENOMIC DNA]</scope>
    <source>
        <strain evidence="1">7084_4</strain>
    </source>
</reference>
<evidence type="ECO:0000313" key="1">
    <source>
        <dbReference type="EMBL" id="QFG76631.1"/>
    </source>
</evidence>